<feature type="binding site" evidence="9">
    <location>
        <position position="120"/>
    </location>
    <ligand>
        <name>Zn(2+)</name>
        <dbReference type="ChEBI" id="CHEBI:29105"/>
        <note>catalytic</note>
    </ligand>
</feature>
<evidence type="ECO:0000313" key="11">
    <source>
        <dbReference type="Proteomes" id="UP000199568"/>
    </source>
</evidence>
<dbReference type="GO" id="GO:0006364">
    <property type="term" value="P:rRNA processing"/>
    <property type="evidence" value="ECO:0007669"/>
    <property type="project" value="UniProtKB-UniRule"/>
</dbReference>
<protein>
    <recommendedName>
        <fullName evidence="9">Endoribonuclease YbeY</fullName>
        <ecNumber evidence="9">3.1.-.-</ecNumber>
    </recommendedName>
</protein>
<dbReference type="OrthoDB" id="9807740at2"/>
<comment type="similarity">
    <text evidence="1 9">Belongs to the endoribonuclease YbeY family.</text>
</comment>
<proteinExistence type="inferred from homology"/>
<evidence type="ECO:0000256" key="5">
    <source>
        <dbReference type="ARBA" id="ARBA00022723"/>
    </source>
</evidence>
<keyword evidence="6 9" id="KW-0255">Endonuclease</keyword>
<evidence type="ECO:0000256" key="4">
    <source>
        <dbReference type="ARBA" id="ARBA00022722"/>
    </source>
</evidence>
<gene>
    <name evidence="9" type="primary">ybeY</name>
    <name evidence="10" type="ORF">SAMN05660297_02324</name>
</gene>
<organism evidence="10 11">
    <name type="scientific">Natronincola peptidivorans</name>
    <dbReference type="NCBI Taxonomy" id="426128"/>
    <lineage>
        <taxon>Bacteria</taxon>
        <taxon>Bacillati</taxon>
        <taxon>Bacillota</taxon>
        <taxon>Clostridia</taxon>
        <taxon>Peptostreptococcales</taxon>
        <taxon>Natronincolaceae</taxon>
        <taxon>Natronincola</taxon>
    </lineage>
</organism>
<accession>A0A1I0E891</accession>
<dbReference type="InterPro" id="IPR002036">
    <property type="entry name" value="YbeY"/>
</dbReference>
<evidence type="ECO:0000256" key="3">
    <source>
        <dbReference type="ARBA" id="ARBA00022552"/>
    </source>
</evidence>
<dbReference type="SUPFAM" id="SSF55486">
    <property type="entry name" value="Metalloproteases ('zincins'), catalytic domain"/>
    <property type="match status" value="1"/>
</dbReference>
<evidence type="ECO:0000256" key="2">
    <source>
        <dbReference type="ARBA" id="ARBA00022517"/>
    </source>
</evidence>
<comment type="function">
    <text evidence="9">Single strand-specific metallo-endoribonuclease involved in late-stage 70S ribosome quality control and in maturation of the 3' terminus of the 16S rRNA.</text>
</comment>
<comment type="cofactor">
    <cofactor evidence="9">
        <name>Zn(2+)</name>
        <dbReference type="ChEBI" id="CHEBI:29105"/>
    </cofactor>
    <text evidence="9">Binds 1 zinc ion.</text>
</comment>
<dbReference type="NCBIfam" id="TIGR00043">
    <property type="entry name" value="rRNA maturation RNase YbeY"/>
    <property type="match status" value="1"/>
</dbReference>
<dbReference type="GO" id="GO:0004222">
    <property type="term" value="F:metalloendopeptidase activity"/>
    <property type="evidence" value="ECO:0007669"/>
    <property type="project" value="InterPro"/>
</dbReference>
<dbReference type="Pfam" id="PF02130">
    <property type="entry name" value="YbeY"/>
    <property type="match status" value="1"/>
</dbReference>
<dbReference type="GO" id="GO:0004521">
    <property type="term" value="F:RNA endonuclease activity"/>
    <property type="evidence" value="ECO:0007669"/>
    <property type="project" value="UniProtKB-UniRule"/>
</dbReference>
<keyword evidence="2 9" id="KW-0690">Ribosome biogenesis</keyword>
<evidence type="ECO:0000256" key="6">
    <source>
        <dbReference type="ARBA" id="ARBA00022759"/>
    </source>
</evidence>
<keyword evidence="11" id="KW-1185">Reference proteome</keyword>
<evidence type="ECO:0000313" key="10">
    <source>
        <dbReference type="EMBL" id="SET41229.1"/>
    </source>
</evidence>
<dbReference type="EC" id="3.1.-.-" evidence="9"/>
<comment type="subcellular location">
    <subcellularLocation>
        <location evidence="9">Cytoplasm</location>
    </subcellularLocation>
</comment>
<name>A0A1I0E891_9FIRM</name>
<dbReference type="GO" id="GO:0008270">
    <property type="term" value="F:zinc ion binding"/>
    <property type="evidence" value="ECO:0007669"/>
    <property type="project" value="UniProtKB-UniRule"/>
</dbReference>
<feature type="binding site" evidence="9">
    <location>
        <position position="126"/>
    </location>
    <ligand>
        <name>Zn(2+)</name>
        <dbReference type="ChEBI" id="CHEBI:29105"/>
        <note>catalytic</note>
    </ligand>
</feature>
<dbReference type="InterPro" id="IPR023091">
    <property type="entry name" value="MetalPrtase_cat_dom_sf_prd"/>
</dbReference>
<keyword evidence="5 9" id="KW-0479">Metal-binding</keyword>
<sequence>MELVVDNRQTNVEIEEEVIITLEKAAKESLAYEGWDQDFEVSLSLVDNKEIQQLNKTYRDKDCPTDVLSFPMMDDDDPVMEEKILGDIVISVEKAVEQAEEYGHSFLREMTYLTVHSMFHLMGYDHMDEESTKEMRLKEEAVLTKLGVNRG</sequence>
<keyword evidence="8 9" id="KW-0862">Zinc</keyword>
<evidence type="ECO:0000256" key="1">
    <source>
        <dbReference type="ARBA" id="ARBA00010875"/>
    </source>
</evidence>
<dbReference type="PANTHER" id="PTHR46986:SF1">
    <property type="entry name" value="ENDORIBONUCLEASE YBEY, CHLOROPLASTIC"/>
    <property type="match status" value="1"/>
</dbReference>
<dbReference type="Proteomes" id="UP000199568">
    <property type="component" value="Unassembled WGS sequence"/>
</dbReference>
<dbReference type="HAMAP" id="MF_00009">
    <property type="entry name" value="Endoribonucl_YbeY"/>
    <property type="match status" value="1"/>
</dbReference>
<dbReference type="PANTHER" id="PTHR46986">
    <property type="entry name" value="ENDORIBONUCLEASE YBEY, CHLOROPLASTIC"/>
    <property type="match status" value="1"/>
</dbReference>
<dbReference type="RefSeq" id="WP_090444026.1">
    <property type="nucleotide sequence ID" value="NZ_FOHU01000010.1"/>
</dbReference>
<reference evidence="10 11" key="1">
    <citation type="submission" date="2016-10" db="EMBL/GenBank/DDBJ databases">
        <authorList>
            <person name="de Groot N.N."/>
        </authorList>
    </citation>
    <scope>NUCLEOTIDE SEQUENCE [LARGE SCALE GENOMIC DNA]</scope>
    <source>
        <strain evidence="10 11">DSM 18979</strain>
    </source>
</reference>
<keyword evidence="3 9" id="KW-0698">rRNA processing</keyword>
<evidence type="ECO:0000256" key="9">
    <source>
        <dbReference type="HAMAP-Rule" id="MF_00009"/>
    </source>
</evidence>
<keyword evidence="9" id="KW-0963">Cytoplasm</keyword>
<feature type="binding site" evidence="9">
    <location>
        <position position="116"/>
    </location>
    <ligand>
        <name>Zn(2+)</name>
        <dbReference type="ChEBI" id="CHEBI:29105"/>
        <note>catalytic</note>
    </ligand>
</feature>
<dbReference type="GO" id="GO:0005737">
    <property type="term" value="C:cytoplasm"/>
    <property type="evidence" value="ECO:0007669"/>
    <property type="project" value="UniProtKB-SubCell"/>
</dbReference>
<dbReference type="Gene3D" id="3.40.390.30">
    <property type="entry name" value="Metalloproteases ('zincins'), catalytic domain"/>
    <property type="match status" value="1"/>
</dbReference>
<keyword evidence="4 9" id="KW-0540">Nuclease</keyword>
<evidence type="ECO:0000256" key="8">
    <source>
        <dbReference type="ARBA" id="ARBA00022833"/>
    </source>
</evidence>
<dbReference type="AlphaFoldDB" id="A0A1I0E891"/>
<keyword evidence="7 9" id="KW-0378">Hydrolase</keyword>
<dbReference type="STRING" id="426128.SAMN05660297_02324"/>
<evidence type="ECO:0000256" key="7">
    <source>
        <dbReference type="ARBA" id="ARBA00022801"/>
    </source>
</evidence>
<dbReference type="EMBL" id="FOHU01000010">
    <property type="protein sequence ID" value="SET41229.1"/>
    <property type="molecule type" value="Genomic_DNA"/>
</dbReference>